<dbReference type="RefSeq" id="XP_038061534.1">
    <property type="nucleotide sequence ID" value="XM_038205606.1"/>
</dbReference>
<dbReference type="CTD" id="83938"/>
<dbReference type="FunFam" id="3.80.10.10:FF:000695">
    <property type="entry name" value="leucine-rich melanocyte differentiation-associated protein"/>
    <property type="match status" value="1"/>
</dbReference>
<dbReference type="OMA" id="KNPACPN"/>
<organism evidence="2 3">
    <name type="scientific">Patiria miniata</name>
    <name type="common">Bat star</name>
    <name type="synonym">Asterina miniata</name>
    <dbReference type="NCBI Taxonomy" id="46514"/>
    <lineage>
        <taxon>Eukaryota</taxon>
        <taxon>Metazoa</taxon>
        <taxon>Echinodermata</taxon>
        <taxon>Eleutherozoa</taxon>
        <taxon>Asterozoa</taxon>
        <taxon>Asteroidea</taxon>
        <taxon>Valvatacea</taxon>
        <taxon>Valvatida</taxon>
        <taxon>Asterinidae</taxon>
        <taxon>Patiria</taxon>
    </lineage>
</organism>
<dbReference type="EnsemblMetazoa" id="XM_038205606.1">
    <property type="protein sequence ID" value="XP_038061534.1"/>
    <property type="gene ID" value="LOC119732182"/>
</dbReference>
<keyword evidence="3" id="KW-1185">Reference proteome</keyword>
<dbReference type="AlphaFoldDB" id="A0A914ADV7"/>
<dbReference type="InterPro" id="IPR001611">
    <property type="entry name" value="Leu-rich_rpt"/>
</dbReference>
<dbReference type="SUPFAM" id="SSF52058">
    <property type="entry name" value="L domain-like"/>
    <property type="match status" value="1"/>
</dbReference>
<sequence>MDSTKTYWLDQLRANRKNMANVTVTENGESGQNESLGPIIEGTQLSYLEHSATRIPDELGQWYGKQVTRLDLSFNHIRSLEGLERFIKLEELVLDQNELNDSINIPPIPTLQTLVLNKNRIKDLERLTDQLKQQCPNLTYLSLLGNEACPNELSSTDKDEDDYQRYRYYVVHKLPGLRFLDSRQVTQKERKEADRVGSYMRVVRVNSDQDLNKSPDSPDSSHHSYGPLPDTIRPSDNHQGTFGKCRYVYYGRHSEGNRFIRNNDL</sequence>
<feature type="region of interest" description="Disordered" evidence="1">
    <location>
        <begin position="205"/>
        <end position="239"/>
    </location>
</feature>
<dbReference type="InterPro" id="IPR032675">
    <property type="entry name" value="LRR_dom_sf"/>
</dbReference>
<dbReference type="PANTHER" id="PTHR46282">
    <property type="entry name" value="LEUCINE-RICH MELANOCYTE DIFFERENTIATION-ASSOCIATED PROTEIN"/>
    <property type="match status" value="1"/>
</dbReference>
<protein>
    <recommendedName>
        <fullName evidence="4">Leucine-rich melanocyte differentiation-associated protein</fullName>
    </recommendedName>
</protein>
<proteinExistence type="predicted"/>
<dbReference type="PANTHER" id="PTHR46282:SF2">
    <property type="entry name" value="LEUCINE-RICH MELANOCYTE DIFFERENTIATION-ASSOCIATED PROTEIN"/>
    <property type="match status" value="1"/>
</dbReference>
<dbReference type="Pfam" id="PF14580">
    <property type="entry name" value="LRR_9"/>
    <property type="match status" value="1"/>
</dbReference>
<name>A0A914ADV7_PATMI</name>
<dbReference type="OrthoDB" id="272149at2759"/>
<accession>A0A914ADV7</accession>
<dbReference type="GeneID" id="119732182"/>
<dbReference type="PROSITE" id="PS51450">
    <property type="entry name" value="LRR"/>
    <property type="match status" value="2"/>
</dbReference>
<evidence type="ECO:0008006" key="4">
    <source>
        <dbReference type="Google" id="ProtNLM"/>
    </source>
</evidence>
<dbReference type="Proteomes" id="UP000887568">
    <property type="component" value="Unplaced"/>
</dbReference>
<dbReference type="Gene3D" id="3.80.10.10">
    <property type="entry name" value="Ribonuclease Inhibitor"/>
    <property type="match status" value="1"/>
</dbReference>
<evidence type="ECO:0000256" key="1">
    <source>
        <dbReference type="SAM" id="MobiDB-lite"/>
    </source>
</evidence>
<reference evidence="2" key="1">
    <citation type="submission" date="2022-11" db="UniProtKB">
        <authorList>
            <consortium name="EnsemblMetazoa"/>
        </authorList>
    </citation>
    <scope>IDENTIFICATION</scope>
</reference>
<dbReference type="InterPro" id="IPR043313">
    <property type="entry name" value="LRMDA"/>
</dbReference>
<evidence type="ECO:0000313" key="3">
    <source>
        <dbReference type="Proteomes" id="UP000887568"/>
    </source>
</evidence>
<evidence type="ECO:0000313" key="2">
    <source>
        <dbReference type="EnsemblMetazoa" id="XP_038061534.1"/>
    </source>
</evidence>